<evidence type="ECO:0000256" key="2">
    <source>
        <dbReference type="ARBA" id="ARBA00022553"/>
    </source>
</evidence>
<dbReference type="PROSITE" id="PS00012">
    <property type="entry name" value="PHOSPHOPANTETHEINE"/>
    <property type="match status" value="2"/>
</dbReference>
<dbReference type="Gene3D" id="3.40.47.10">
    <property type="match status" value="2"/>
</dbReference>
<dbReference type="InterPro" id="IPR013968">
    <property type="entry name" value="PKS_KR"/>
</dbReference>
<dbReference type="Gene3D" id="3.30.70.3290">
    <property type="match status" value="2"/>
</dbReference>
<dbReference type="PANTHER" id="PTHR43775:SF51">
    <property type="entry name" value="INACTIVE PHENOLPHTHIOCEROL SYNTHESIS POLYKETIDE SYNTHASE TYPE I PKS1-RELATED"/>
    <property type="match status" value="1"/>
</dbReference>
<accession>A0ABV5ZTV0</accession>
<dbReference type="CDD" id="cd05195">
    <property type="entry name" value="enoyl_red"/>
    <property type="match status" value="1"/>
</dbReference>
<dbReference type="Pfam" id="PF08240">
    <property type="entry name" value="ADH_N"/>
    <property type="match status" value="1"/>
</dbReference>
<feature type="domain" description="PKS/mFAS DH" evidence="9">
    <location>
        <begin position="1824"/>
        <end position="2086"/>
    </location>
</feature>
<dbReference type="Pfam" id="PF00550">
    <property type="entry name" value="PP-binding"/>
    <property type="match status" value="2"/>
</dbReference>
<evidence type="ECO:0000256" key="5">
    <source>
        <dbReference type="ARBA" id="ARBA00023315"/>
    </source>
</evidence>
<dbReference type="RefSeq" id="WP_377850222.1">
    <property type="nucleotide sequence ID" value="NZ_JBHLZU010000003.1"/>
</dbReference>
<feature type="domain" description="Carrier" evidence="7">
    <location>
        <begin position="2876"/>
        <end position="2951"/>
    </location>
</feature>
<keyword evidence="11" id="KW-1185">Reference proteome</keyword>
<feature type="domain" description="Carrier" evidence="7">
    <location>
        <begin position="879"/>
        <end position="954"/>
    </location>
</feature>
<dbReference type="Gene3D" id="3.10.129.110">
    <property type="entry name" value="Polyketide synthase dehydratase"/>
    <property type="match status" value="1"/>
</dbReference>
<dbReference type="Pfam" id="PF13602">
    <property type="entry name" value="ADH_zinc_N_2"/>
    <property type="match status" value="1"/>
</dbReference>
<feature type="domain" description="Ketosynthase family 3 (KS3)" evidence="8">
    <location>
        <begin position="12"/>
        <end position="427"/>
    </location>
</feature>
<dbReference type="SMART" id="SM00827">
    <property type="entry name" value="PKS_AT"/>
    <property type="match status" value="2"/>
</dbReference>
<dbReference type="InterPro" id="IPR020806">
    <property type="entry name" value="PKS_PP-bd"/>
</dbReference>
<evidence type="ECO:0000313" key="10">
    <source>
        <dbReference type="EMBL" id="MFB9903089.1"/>
    </source>
</evidence>
<dbReference type="SUPFAM" id="SSF50129">
    <property type="entry name" value="GroES-like"/>
    <property type="match status" value="1"/>
</dbReference>
<dbReference type="Pfam" id="PF22953">
    <property type="entry name" value="SpnB_Rossmann"/>
    <property type="match status" value="1"/>
</dbReference>
<dbReference type="PROSITE" id="PS00606">
    <property type="entry name" value="KS3_1"/>
    <property type="match status" value="1"/>
</dbReference>
<dbReference type="Gene3D" id="3.90.180.10">
    <property type="entry name" value="Medium-chain alcohol dehydrogenases, catalytic domain"/>
    <property type="match status" value="1"/>
</dbReference>
<evidence type="ECO:0000256" key="6">
    <source>
        <dbReference type="PROSITE-ProRule" id="PRU01363"/>
    </source>
</evidence>
<dbReference type="InterPro" id="IPR049552">
    <property type="entry name" value="PKS_DH_N"/>
</dbReference>
<protein>
    <submittedName>
        <fullName evidence="10">Type I polyketide synthase</fullName>
    </submittedName>
</protein>
<proteinExistence type="predicted"/>
<dbReference type="SUPFAM" id="SSF55048">
    <property type="entry name" value="Probable ACP-binding domain of malonyl-CoA ACP transacylase"/>
    <property type="match status" value="2"/>
</dbReference>
<dbReference type="SUPFAM" id="SSF52151">
    <property type="entry name" value="FabD/lysophospholipase-like"/>
    <property type="match status" value="2"/>
</dbReference>
<dbReference type="InterPro" id="IPR014031">
    <property type="entry name" value="Ketoacyl_synth_C"/>
</dbReference>
<evidence type="ECO:0000256" key="1">
    <source>
        <dbReference type="ARBA" id="ARBA00022450"/>
    </source>
</evidence>
<dbReference type="InterPro" id="IPR032821">
    <property type="entry name" value="PKS_assoc"/>
</dbReference>
<dbReference type="PROSITE" id="PS50075">
    <property type="entry name" value="CARRIER"/>
    <property type="match status" value="2"/>
</dbReference>
<dbReference type="InterPro" id="IPR042104">
    <property type="entry name" value="PKS_dehydratase_sf"/>
</dbReference>
<keyword evidence="3" id="KW-0808">Transferase</keyword>
<dbReference type="SUPFAM" id="SSF47336">
    <property type="entry name" value="ACP-like"/>
    <property type="match status" value="2"/>
</dbReference>
<feature type="region of interest" description="C-terminal hotdog fold" evidence="6">
    <location>
        <begin position="1956"/>
        <end position="2086"/>
    </location>
</feature>
<dbReference type="EMBL" id="JBHLZU010000003">
    <property type="protein sequence ID" value="MFB9903089.1"/>
    <property type="molecule type" value="Genomic_DNA"/>
</dbReference>
<keyword evidence="1" id="KW-0596">Phosphopantetheine</keyword>
<name>A0ABV5ZTV0_9PSEU</name>
<dbReference type="InterPro" id="IPR020841">
    <property type="entry name" value="PKS_Beta-ketoAc_synthase_dom"/>
</dbReference>
<dbReference type="InterPro" id="IPR016039">
    <property type="entry name" value="Thiolase-like"/>
</dbReference>
<evidence type="ECO:0000259" key="8">
    <source>
        <dbReference type="PROSITE" id="PS52004"/>
    </source>
</evidence>
<dbReference type="Pfam" id="PF16197">
    <property type="entry name" value="KAsynt_C_assoc"/>
    <property type="match status" value="2"/>
</dbReference>
<evidence type="ECO:0000259" key="7">
    <source>
        <dbReference type="PROSITE" id="PS50075"/>
    </source>
</evidence>
<dbReference type="InterPro" id="IPR014030">
    <property type="entry name" value="Ketoacyl_synth_N"/>
</dbReference>
<dbReference type="Pfam" id="PF00698">
    <property type="entry name" value="Acyl_transf_1"/>
    <property type="match status" value="2"/>
</dbReference>
<feature type="region of interest" description="N-terminal hotdog fold" evidence="6">
    <location>
        <begin position="1824"/>
        <end position="1945"/>
    </location>
</feature>
<dbReference type="SMART" id="SM01294">
    <property type="entry name" value="PKS_PP_betabranch"/>
    <property type="match status" value="1"/>
</dbReference>
<dbReference type="Pfam" id="PF00109">
    <property type="entry name" value="ketoacyl-synt"/>
    <property type="match status" value="2"/>
</dbReference>
<dbReference type="SMART" id="SM00823">
    <property type="entry name" value="PKS_PP"/>
    <property type="match status" value="2"/>
</dbReference>
<dbReference type="SMART" id="SM00822">
    <property type="entry name" value="PKS_KR"/>
    <property type="match status" value="1"/>
</dbReference>
<dbReference type="InterPro" id="IPR020807">
    <property type="entry name" value="PKS_DH"/>
</dbReference>
<reference evidence="10 11" key="1">
    <citation type="submission" date="2024-09" db="EMBL/GenBank/DDBJ databases">
        <authorList>
            <person name="Sun Q."/>
            <person name="Mori K."/>
        </authorList>
    </citation>
    <scope>NUCLEOTIDE SEQUENCE [LARGE SCALE GENOMIC DNA]</scope>
    <source>
        <strain evidence="10 11">TBRC 7907</strain>
    </source>
</reference>
<dbReference type="InterPro" id="IPR049900">
    <property type="entry name" value="PKS_mFAS_DH"/>
</dbReference>
<dbReference type="CDD" id="cd08956">
    <property type="entry name" value="KR_3_FAS_SDR_x"/>
    <property type="match status" value="1"/>
</dbReference>
<dbReference type="InterPro" id="IPR016035">
    <property type="entry name" value="Acyl_Trfase/lysoPLipase"/>
</dbReference>
<dbReference type="Pfam" id="PF02801">
    <property type="entry name" value="Ketoacyl-synt_C"/>
    <property type="match status" value="2"/>
</dbReference>
<evidence type="ECO:0000256" key="3">
    <source>
        <dbReference type="ARBA" id="ARBA00022679"/>
    </source>
</evidence>
<evidence type="ECO:0000256" key="4">
    <source>
        <dbReference type="ARBA" id="ARBA00023268"/>
    </source>
</evidence>
<evidence type="ECO:0000259" key="9">
    <source>
        <dbReference type="PROSITE" id="PS52019"/>
    </source>
</evidence>
<sequence>MTREFVGDESGERAVAIVGMACRLPGASTPGEFWRALTGGVDAITEVPADRWVAEPGDPGRFGGFLDRVDGFDPGFFGISPREAVAVDPQQRLVLELGWEALEDAALLPSALRGSRTGVFVGAMADDYAKLAARAGDSGIGRHTFTGLTRGVIANRLSYLLGAHGPSLTVDAAQSSALVAVHLACESLLRGESTLAVAGGVALNLAPDGAVAAARFGGLSPDGRSFTFDERANGFVRGEGGGMVVLKPLRAAVADGDRVYCVIRGGAVNNDGATTGLTTPNPLAQRDVIRAAHTAAGIAPADVQYVELHGTGTAVGDPIEAEALGAVFAGDRAEDRPLVVGSAKTNVGHLEGASGIVGLLKVALSVAHREQPASLNFERPNPKIDFTGWRLRVSTETGPWPVPDRPLVAGVSSFGVGGTNCHLVVSEAPAVAAADEPRPAPVPWVLSARTARALREQADRLRAHLADNPGLNPVDVGFSLATTRTAFEHRAVVLGSDPAALDALADGLPSPRLVTGEVVSGTGPVFVFPGQGAQWVGMGRELLATSEVFCAGIQECEQALAPWVDWSLTDVLADGEALRRVDVVQPALFAVMVSLARLWRSRGVEPAAVVGHSQGEIAAACVAGALSLADAARLVALRSAAIAELPESGGMLSVPLPVAELAELLAPHGDRVSVAALNGTGSTVLSGDSAALAALLAELTEAGVRAKSIPVSYASHSAQVEVLRERLLDSLAPISPRAGHIPFFSSVTGSTVDTTGLDAGYWYRNLRQTVLFADATRALLDAGHRVFVEISPHPVLTAAIQRTAEDEGSGGVALSSLRRDDGGVERFETAVADAYAHGVAVTWEFPGGRRTALPTYSFQRERYWLDDAGTEVKAPVAERDLARLVRAHIAVVLGFSGPDEVVTSRTFKELGFDSISGVDLRNRLVAATGAALPQSLVFDFPTPAALIERLRDGEPGDAVVAEVPAAVNEPMAIVGMACRFPGGVASPEDLWELVRSGGDAISEFPDNRGWRLDALHHPDPENPGTSYTRHGGFLHDAGAFDPAFFGISPREALAMDPQQRLVLETSWEALERAGIDPSGLRGSRAGVFVGAMSQEYGPRLHEGADGLDGYLLTGTTASVTSGRVAYTLGLEGPAVTVDTACSSSLVALHMGVQALRQGECSLALVGGAAVMAEPGMFVEFSRQRGLSVDGRCKAFAEAADGTAWAEGVGMLVLERLSEAERNGHPILAVVRGSAVNQDGASNGLTAPNGPSQQRVIRAALASAGLRPSDVDAVEAHGTGTTLGDPIEAQAILATYGRERERPLLLGSLKSNIGHAQAAAGVGGVIKMVQALRHGVLPKTLHVDEPSTRVDWSAGAVSLLTEPVEWPSTDHPRRAAVSSFGISGTNAHVILEQASDESRQESAPRVTAWVLSAKSLAALRDQAALLSTVDENPVDVGFSLATSRARLEHRAVVVGSTTEEFRAGLAALVADEPAPGVVRGVAGVENRPVFVFPGQGSQWSGMAVELLSEPVFAESMEACAAALKPYVEWDLFEELSGPLERVDVVQPVLWAVMVSLAALWRSYGVEPAAVVGHSQGEIAAAAVSGALSLEDAALVVALRSKAILALSGKGGMVSVASGTVELTEGLSIAAVNGPHATVVSGDPTALEALVKRCEAEGVRARVIPVDYASHSAHVEEIEEELARVLAPIKPRSSEIPFYSTVTASEITTSELDAGYWYRNLRQTVRFHETVSQLDGVFVECSAHPVLTMGIDAPAVGSLRRDEGGLDRFLLSLGEAFTHGVAVNWARGGGQLVDLPTYPFQREWFWLDAAPRTADLASAGLLDAGHPLLGAAVELPESAGHLFSGRLSLDSHPWLAEHAVFGTALLPGTAFVELALHAGHQVGCDRLEELTLEAPLVLPERGGIAVQVVVGADDDGRRTVTVYSRQDDASAWTTHASGVLTGGTTSTVELGAWPPANAKAIDLDGVYERLAESGYGYGPLFQGLRSAWRIGTELFAEVVLPQGGGGFALHPALLDAALHVIVAEADGCLLPFAWSGVSLHATDATSLRVRITPAGQDTVSVRLFDVSGSPVASIDALTMRPTTREALRVSGNDSLFVVEWNEITTAAAPRAEATPVTVLGNDDLKVGVALEAAGWSVSSCGALDAVDGSPELVLLTCVGSSTEVAGAARETTHQVLAFIRSWLADERFESSKLVVLTRNAVAVTPGEDVLDLATAPVWGLIRSAVSEHPGRFTLLDLDDHDASAALLPAALLGDEPQLALRAGTLRVARLAPASAGGGLLPPRGERAWRLDITEKGTLDNLALVAHPGSLAPLAEGEVRVALRAAGLNFRDVVLALGMVPGQEVLGSEGAGVVTEVGPGVTRFAPGDRVMGLFTGAFGPVGVTDQRLLATVPDEWSFSVAASVPVVFLTAYHALRHDAGLKAGESVLIHAVTGGVGMAAVQLAQHWGAKVLGTASPAKHGVALSLGLDEEHLASSRDLHFEWRFPRVDAVLNSLAKEFIDASMRLLPKGGRFVEIGKTDIRAADEVRDDITYRVFDLLTTDPDVVADMLAELMALFADGVLRPLPTTTWDIRQAPAAFRFLSQAKHTGKLVLTLPHTPDPRGTVLITGGTGTLGAVFARHLVTEHGVRELLLTSRRGADTPGVDEVVAELTGLGASVTVAACDAADRDALATVLAGRRLTGIVHAAGVLDDSVLASMTPEQVDSVLRPKIDAAWNLHELSLDQDLSMFVLFSSAAGTFGLPGQANYAAANVFLDALAAHRHSLGLPAQSLAWGVWAEASGMTGHLADADLRRMTRAGLGALSTADGLALFDAATAHDRPALVPVRLASAALRASGAEVPPLLRGVVRSTTRRVAAREVVTGDALVDKLSGLSTEEQSHIVLEVLRGHTATVLGHGDPASVEVGQTFKDLGFDSLTSVELRNRLNAATGLRLPATVLFDCPTPEALADRVRAELAPVTAAPAAPAVLTELDLLETSVAGLNGDGELRATVTARLRKLLALAEDGAEPHQSSGVAAELESASTDDLFAFIDRELG</sequence>
<organism evidence="10 11">
    <name type="scientific">Allokutzneria oryzae</name>
    <dbReference type="NCBI Taxonomy" id="1378989"/>
    <lineage>
        <taxon>Bacteria</taxon>
        <taxon>Bacillati</taxon>
        <taxon>Actinomycetota</taxon>
        <taxon>Actinomycetes</taxon>
        <taxon>Pseudonocardiales</taxon>
        <taxon>Pseudonocardiaceae</taxon>
        <taxon>Allokutzneria</taxon>
    </lineage>
</organism>
<dbReference type="InterPro" id="IPR011032">
    <property type="entry name" value="GroES-like_sf"/>
</dbReference>
<dbReference type="InterPro" id="IPR036291">
    <property type="entry name" value="NAD(P)-bd_dom_sf"/>
</dbReference>
<dbReference type="Proteomes" id="UP001589693">
    <property type="component" value="Unassembled WGS sequence"/>
</dbReference>
<dbReference type="InterPro" id="IPR009081">
    <property type="entry name" value="PP-bd_ACP"/>
</dbReference>
<dbReference type="Pfam" id="PF08659">
    <property type="entry name" value="KR"/>
    <property type="match status" value="1"/>
</dbReference>
<dbReference type="InterPro" id="IPR055123">
    <property type="entry name" value="SpnB-like_Rossmann"/>
</dbReference>
<dbReference type="Pfam" id="PF14765">
    <property type="entry name" value="PS-DH"/>
    <property type="match status" value="1"/>
</dbReference>
<keyword evidence="5" id="KW-0012">Acyltransferase</keyword>
<feature type="active site" description="Proton acceptor; for dehydratase activity" evidence="6">
    <location>
        <position position="1856"/>
    </location>
</feature>
<dbReference type="InterPro" id="IPR018201">
    <property type="entry name" value="Ketoacyl_synth_AS"/>
</dbReference>
<dbReference type="PROSITE" id="PS52019">
    <property type="entry name" value="PKS_MFAS_DH"/>
    <property type="match status" value="1"/>
</dbReference>
<dbReference type="InterPro" id="IPR013154">
    <property type="entry name" value="ADH-like_N"/>
</dbReference>
<dbReference type="CDD" id="cd00833">
    <property type="entry name" value="PKS"/>
    <property type="match status" value="2"/>
</dbReference>
<feature type="active site" description="Proton donor; for dehydratase activity" evidence="6">
    <location>
        <position position="2013"/>
    </location>
</feature>
<dbReference type="SMART" id="SM00825">
    <property type="entry name" value="PKS_KS"/>
    <property type="match status" value="2"/>
</dbReference>
<dbReference type="InterPro" id="IPR020843">
    <property type="entry name" value="ER"/>
</dbReference>
<dbReference type="SMART" id="SM00826">
    <property type="entry name" value="PKS_DH"/>
    <property type="match status" value="1"/>
</dbReference>
<evidence type="ECO:0000313" key="11">
    <source>
        <dbReference type="Proteomes" id="UP001589693"/>
    </source>
</evidence>
<dbReference type="Gene3D" id="3.40.50.11460">
    <property type="match status" value="1"/>
</dbReference>
<dbReference type="Gene3D" id="1.10.1200.10">
    <property type="entry name" value="ACP-like"/>
    <property type="match status" value="2"/>
</dbReference>
<dbReference type="InterPro" id="IPR050091">
    <property type="entry name" value="PKS_NRPS_Biosynth_Enz"/>
</dbReference>
<feature type="domain" description="Ketosynthase family 3 (KS3)" evidence="8">
    <location>
        <begin position="968"/>
        <end position="1392"/>
    </location>
</feature>
<keyword evidence="4" id="KW-0511">Multifunctional enzyme</keyword>
<dbReference type="SMART" id="SM00829">
    <property type="entry name" value="PKS_ER"/>
    <property type="match status" value="1"/>
</dbReference>
<dbReference type="Gene3D" id="3.40.50.720">
    <property type="entry name" value="NAD(P)-binding Rossmann-like Domain"/>
    <property type="match status" value="1"/>
</dbReference>
<dbReference type="SUPFAM" id="SSF51735">
    <property type="entry name" value="NAD(P)-binding Rossmann-fold domains"/>
    <property type="match status" value="3"/>
</dbReference>
<dbReference type="InterPro" id="IPR049551">
    <property type="entry name" value="PKS_DH_C"/>
</dbReference>
<keyword evidence="2" id="KW-0597">Phosphoprotein</keyword>
<dbReference type="Pfam" id="PF21089">
    <property type="entry name" value="PKS_DH_N"/>
    <property type="match status" value="1"/>
</dbReference>
<dbReference type="InterPro" id="IPR057326">
    <property type="entry name" value="KR_dom"/>
</dbReference>
<dbReference type="InterPro" id="IPR036736">
    <property type="entry name" value="ACP-like_sf"/>
</dbReference>
<dbReference type="Gene3D" id="3.40.366.10">
    <property type="entry name" value="Malonyl-Coenzyme A Acyl Carrier Protein, domain 2"/>
    <property type="match status" value="2"/>
</dbReference>
<gene>
    <name evidence="10" type="ORF">ACFFQA_03980</name>
</gene>
<dbReference type="InterPro" id="IPR016036">
    <property type="entry name" value="Malonyl_transacylase_ACP-bd"/>
</dbReference>
<dbReference type="SUPFAM" id="SSF53901">
    <property type="entry name" value="Thiolase-like"/>
    <property type="match status" value="2"/>
</dbReference>
<dbReference type="PANTHER" id="PTHR43775">
    <property type="entry name" value="FATTY ACID SYNTHASE"/>
    <property type="match status" value="1"/>
</dbReference>
<comment type="caution">
    <text evidence="10">The sequence shown here is derived from an EMBL/GenBank/DDBJ whole genome shotgun (WGS) entry which is preliminary data.</text>
</comment>
<dbReference type="PROSITE" id="PS52004">
    <property type="entry name" value="KS3_2"/>
    <property type="match status" value="2"/>
</dbReference>
<dbReference type="InterPro" id="IPR014043">
    <property type="entry name" value="Acyl_transferase_dom"/>
</dbReference>
<dbReference type="InterPro" id="IPR001227">
    <property type="entry name" value="Ac_transferase_dom_sf"/>
</dbReference>
<dbReference type="InterPro" id="IPR006162">
    <property type="entry name" value="Ppantetheine_attach_site"/>
</dbReference>